<evidence type="ECO:0000256" key="1">
    <source>
        <dbReference type="ARBA" id="ARBA00022741"/>
    </source>
</evidence>
<keyword evidence="1" id="KW-0547">Nucleotide-binding</keyword>
<protein>
    <recommendedName>
        <fullName evidence="3">Protein kinase domain-containing protein</fullName>
    </recommendedName>
</protein>
<name>A0A060X795_ONCMY</name>
<dbReference type="Gene3D" id="1.20.930.20">
    <property type="entry name" value="Adaptor protein Cbl, N-terminal domain"/>
    <property type="match status" value="1"/>
</dbReference>
<dbReference type="GO" id="GO:0004672">
    <property type="term" value="F:protein kinase activity"/>
    <property type="evidence" value="ECO:0007669"/>
    <property type="project" value="InterPro"/>
</dbReference>
<feature type="domain" description="Protein kinase" evidence="3">
    <location>
        <begin position="93"/>
        <end position="390"/>
    </location>
</feature>
<dbReference type="Gene3D" id="1.10.510.10">
    <property type="entry name" value="Transferase(Phosphotransferase) domain 1"/>
    <property type="match status" value="1"/>
</dbReference>
<evidence type="ECO:0000313" key="4">
    <source>
        <dbReference type="EMBL" id="CDQ72705.1"/>
    </source>
</evidence>
<dbReference type="GO" id="GO:0007166">
    <property type="term" value="P:cell surface receptor signaling pathway"/>
    <property type="evidence" value="ECO:0007669"/>
    <property type="project" value="InterPro"/>
</dbReference>
<organism evidence="4 5">
    <name type="scientific">Oncorhynchus mykiss</name>
    <name type="common">Rainbow trout</name>
    <name type="synonym">Salmo gairdneri</name>
    <dbReference type="NCBI Taxonomy" id="8022"/>
    <lineage>
        <taxon>Eukaryota</taxon>
        <taxon>Metazoa</taxon>
        <taxon>Chordata</taxon>
        <taxon>Craniata</taxon>
        <taxon>Vertebrata</taxon>
        <taxon>Euteleostomi</taxon>
        <taxon>Actinopterygii</taxon>
        <taxon>Neopterygii</taxon>
        <taxon>Teleostei</taxon>
        <taxon>Protacanthopterygii</taxon>
        <taxon>Salmoniformes</taxon>
        <taxon>Salmonidae</taxon>
        <taxon>Salmoninae</taxon>
        <taxon>Oncorhynchus</taxon>
    </lineage>
</organism>
<accession>A0A060X795</accession>
<dbReference type="AlphaFoldDB" id="A0A060X795"/>
<evidence type="ECO:0000256" key="2">
    <source>
        <dbReference type="ARBA" id="ARBA00022840"/>
    </source>
</evidence>
<dbReference type="PROSITE" id="PS50011">
    <property type="entry name" value="PROTEIN_KINASE_DOM"/>
    <property type="match status" value="1"/>
</dbReference>
<dbReference type="InterPro" id="IPR051681">
    <property type="entry name" value="Ser/Thr_Kinases-Pseudokinases"/>
</dbReference>
<keyword evidence="2" id="KW-0067">ATP-binding</keyword>
<sequence>MVHWLSLKLSMDIIKPILGIAKKLYSLCAEVKANKKRCQRLAQRVEVLADTVSMVKGLGEDPAPVENSLHELKLTLENAQDIVEKYTSAKYMNRVLKAYKQGEEFESLTMRLYDSAQVLSLALQVDHREQLQQRFNEETRWREDKADREIDHLELQKLLHEKVDSTQEDMKDIKAMLETLKKPRILDQDIREIKPEELIYDLPKEPFIKNDNSEIFKGKYNKFTVAIKRYTYSRGTSLRYVALHQSENKFKVHGCINSSRFLVDAGYRVKLADFELAQTETSLKRTKDRKRSSLCYSSPQQLESVNHPYNKACEMYSFGIVLWEIATCKIPFKDCSHIEVYQRVCTEKYTEPVLEDCPQPLGELINDCRSYDSFYRPTAGVLVDKLRNVVEHLEED</sequence>
<dbReference type="PANTHER" id="PTHR44329">
    <property type="entry name" value="SERINE/THREONINE-PROTEIN KINASE TNNI3K-RELATED"/>
    <property type="match status" value="1"/>
</dbReference>
<proteinExistence type="predicted"/>
<dbReference type="InterPro" id="IPR000719">
    <property type="entry name" value="Prot_kinase_dom"/>
</dbReference>
<reference evidence="4" key="2">
    <citation type="submission" date="2014-03" db="EMBL/GenBank/DDBJ databases">
        <authorList>
            <person name="Genoscope - CEA"/>
        </authorList>
    </citation>
    <scope>NUCLEOTIDE SEQUENCE</scope>
</reference>
<gene>
    <name evidence="4" type="ORF">GSONMT00034078001</name>
</gene>
<dbReference type="InterPro" id="IPR036537">
    <property type="entry name" value="Adaptor_Cbl_N_dom_sf"/>
</dbReference>
<dbReference type="PANTHER" id="PTHR44329:SF298">
    <property type="entry name" value="MIXED LINEAGE KINASE DOMAIN-LIKE PROTEIN"/>
    <property type="match status" value="1"/>
</dbReference>
<dbReference type="PaxDb" id="8022-A0A060X795"/>
<reference evidence="4" key="1">
    <citation type="journal article" date="2014" name="Nat. Commun.">
        <title>The rainbow trout genome provides novel insights into evolution after whole-genome duplication in vertebrates.</title>
        <authorList>
            <person name="Berthelot C."/>
            <person name="Brunet F."/>
            <person name="Chalopin D."/>
            <person name="Juanchich A."/>
            <person name="Bernard M."/>
            <person name="Noel B."/>
            <person name="Bento P."/>
            <person name="Da Silva C."/>
            <person name="Labadie K."/>
            <person name="Alberti A."/>
            <person name="Aury J.M."/>
            <person name="Louis A."/>
            <person name="Dehais P."/>
            <person name="Bardou P."/>
            <person name="Montfort J."/>
            <person name="Klopp C."/>
            <person name="Cabau C."/>
            <person name="Gaspin C."/>
            <person name="Thorgaard G.H."/>
            <person name="Boussaha M."/>
            <person name="Quillet E."/>
            <person name="Guyomard R."/>
            <person name="Galiana D."/>
            <person name="Bobe J."/>
            <person name="Volff J.N."/>
            <person name="Genet C."/>
            <person name="Wincker P."/>
            <person name="Jaillon O."/>
            <person name="Roest Crollius H."/>
            <person name="Guiguen Y."/>
        </authorList>
    </citation>
    <scope>NUCLEOTIDE SEQUENCE [LARGE SCALE GENOMIC DNA]</scope>
</reference>
<dbReference type="Pfam" id="PF07714">
    <property type="entry name" value="PK_Tyr_Ser-Thr"/>
    <property type="match status" value="1"/>
</dbReference>
<dbReference type="CDD" id="cd21037">
    <property type="entry name" value="MLKL_NTD"/>
    <property type="match status" value="1"/>
</dbReference>
<evidence type="ECO:0000313" key="5">
    <source>
        <dbReference type="Proteomes" id="UP000193380"/>
    </source>
</evidence>
<dbReference type="InterPro" id="IPR001245">
    <property type="entry name" value="Ser-Thr/Tyr_kinase_cat_dom"/>
</dbReference>
<dbReference type="STRING" id="8022.A0A060X795"/>
<dbReference type="Proteomes" id="UP000193380">
    <property type="component" value="Unassembled WGS sequence"/>
</dbReference>
<evidence type="ECO:0000259" key="3">
    <source>
        <dbReference type="PROSITE" id="PS50011"/>
    </source>
</evidence>
<dbReference type="InterPro" id="IPR011009">
    <property type="entry name" value="Kinase-like_dom_sf"/>
</dbReference>
<dbReference type="Pfam" id="PF22215">
    <property type="entry name" value="MLKL_N"/>
    <property type="match status" value="1"/>
</dbReference>
<dbReference type="EMBL" id="FR904850">
    <property type="protein sequence ID" value="CDQ72705.1"/>
    <property type="molecule type" value="Genomic_DNA"/>
</dbReference>
<dbReference type="GO" id="GO:0005524">
    <property type="term" value="F:ATP binding"/>
    <property type="evidence" value="ECO:0007669"/>
    <property type="project" value="UniProtKB-KW"/>
</dbReference>
<dbReference type="SUPFAM" id="SSF56112">
    <property type="entry name" value="Protein kinase-like (PK-like)"/>
    <property type="match status" value="1"/>
</dbReference>
<dbReference type="GO" id="GO:0097527">
    <property type="term" value="P:necroptotic signaling pathway"/>
    <property type="evidence" value="ECO:0007669"/>
    <property type="project" value="TreeGrafter"/>
</dbReference>
<dbReference type="InterPro" id="IPR054000">
    <property type="entry name" value="MLKL_N"/>
</dbReference>
<dbReference type="InterPro" id="IPR059179">
    <property type="entry name" value="MLKL-like_MCAfunc"/>
</dbReference>